<organism evidence="1 2">
    <name type="scientific">Cyanobacterium stanieri LEGE 03274</name>
    <dbReference type="NCBI Taxonomy" id="1828756"/>
    <lineage>
        <taxon>Bacteria</taxon>
        <taxon>Bacillati</taxon>
        <taxon>Cyanobacteriota</taxon>
        <taxon>Cyanophyceae</taxon>
        <taxon>Oscillatoriophycideae</taxon>
        <taxon>Chroococcales</taxon>
        <taxon>Geminocystaceae</taxon>
        <taxon>Cyanobacterium</taxon>
    </lineage>
</organism>
<keyword evidence="2" id="KW-1185">Reference proteome</keyword>
<accession>A0ABR9V6P2</accession>
<proteinExistence type="predicted"/>
<dbReference type="Proteomes" id="UP000654604">
    <property type="component" value="Unassembled WGS sequence"/>
</dbReference>
<sequence>MGNREQATGNGDKKLIGRVAIAHCVIIDSEVLYFIELIKFTFTHRVMNYTANSQCSIN</sequence>
<evidence type="ECO:0000313" key="2">
    <source>
        <dbReference type="Proteomes" id="UP000654604"/>
    </source>
</evidence>
<evidence type="ECO:0000313" key="1">
    <source>
        <dbReference type="EMBL" id="MBE9223571.1"/>
    </source>
</evidence>
<protein>
    <submittedName>
        <fullName evidence="1">Uncharacterized protein</fullName>
    </submittedName>
</protein>
<name>A0ABR9V6P2_9CHRO</name>
<comment type="caution">
    <text evidence="1">The sequence shown here is derived from an EMBL/GenBank/DDBJ whole genome shotgun (WGS) entry which is preliminary data.</text>
</comment>
<reference evidence="1 2" key="1">
    <citation type="submission" date="2020-10" db="EMBL/GenBank/DDBJ databases">
        <authorList>
            <person name="Castelo-Branco R."/>
            <person name="Eusebio N."/>
            <person name="Adriana R."/>
            <person name="Vieira A."/>
            <person name="Brugerolle De Fraissinette N."/>
            <person name="Rezende De Castro R."/>
            <person name="Schneider M.P."/>
            <person name="Vasconcelos V."/>
            <person name="Leao P.N."/>
        </authorList>
    </citation>
    <scope>NUCLEOTIDE SEQUENCE [LARGE SCALE GENOMIC DNA]</scope>
    <source>
        <strain evidence="1 2">LEGE 03274</strain>
    </source>
</reference>
<dbReference type="EMBL" id="JADEWC010000036">
    <property type="protein sequence ID" value="MBE9223571.1"/>
    <property type="molecule type" value="Genomic_DNA"/>
</dbReference>
<gene>
    <name evidence="1" type="ORF">IQ215_12775</name>
</gene>